<dbReference type="Proteomes" id="UP000708208">
    <property type="component" value="Unassembled WGS sequence"/>
</dbReference>
<proteinExistence type="predicted"/>
<reference evidence="1" key="1">
    <citation type="submission" date="2021-06" db="EMBL/GenBank/DDBJ databases">
        <authorList>
            <person name="Hodson N. C."/>
            <person name="Mongue J. A."/>
            <person name="Jaron S. K."/>
        </authorList>
    </citation>
    <scope>NUCLEOTIDE SEQUENCE</scope>
</reference>
<organism evidence="1 2">
    <name type="scientific">Allacma fusca</name>
    <dbReference type="NCBI Taxonomy" id="39272"/>
    <lineage>
        <taxon>Eukaryota</taxon>
        <taxon>Metazoa</taxon>
        <taxon>Ecdysozoa</taxon>
        <taxon>Arthropoda</taxon>
        <taxon>Hexapoda</taxon>
        <taxon>Collembola</taxon>
        <taxon>Symphypleona</taxon>
        <taxon>Sminthuridae</taxon>
        <taxon>Allacma</taxon>
    </lineage>
</organism>
<feature type="non-terminal residue" evidence="1">
    <location>
        <position position="1"/>
    </location>
</feature>
<protein>
    <submittedName>
        <fullName evidence="1">Uncharacterized protein</fullName>
    </submittedName>
</protein>
<evidence type="ECO:0000313" key="2">
    <source>
        <dbReference type="Proteomes" id="UP000708208"/>
    </source>
</evidence>
<gene>
    <name evidence="1" type="ORF">AFUS01_LOCUS6775</name>
</gene>
<evidence type="ECO:0000313" key="1">
    <source>
        <dbReference type="EMBL" id="CAG7717311.1"/>
    </source>
</evidence>
<name>A0A8J2JD01_9HEXA</name>
<comment type="caution">
    <text evidence="1">The sequence shown here is derived from an EMBL/GenBank/DDBJ whole genome shotgun (WGS) entry which is preliminary data.</text>
</comment>
<keyword evidence="2" id="KW-1185">Reference proteome</keyword>
<sequence>SEFGRFIIGPSLVSTLWDVVGKHADGVGSFDSWQWRQNRLVGRHFSTRVGPVSVRWKMLLGSAES</sequence>
<dbReference type="EMBL" id="CAJVCH010044759">
    <property type="protein sequence ID" value="CAG7717311.1"/>
    <property type="molecule type" value="Genomic_DNA"/>
</dbReference>
<accession>A0A8J2JD01</accession>
<dbReference type="AlphaFoldDB" id="A0A8J2JD01"/>